<dbReference type="Proteomes" id="UP001061991">
    <property type="component" value="Chromosome"/>
</dbReference>
<evidence type="ECO:0000313" key="2">
    <source>
        <dbReference type="Proteomes" id="UP001061991"/>
    </source>
</evidence>
<sequence>MDDANRPNATVEMLISFAPHNIVFSPKSGISLEISNNPQTLL</sequence>
<proteinExistence type="predicted"/>
<name>A0ACD4D6X3_9HYPH</name>
<accession>A0ACD4D6X3</accession>
<gene>
    <name evidence="1" type="ORF">N8E88_15825</name>
</gene>
<evidence type="ECO:0000313" key="1">
    <source>
        <dbReference type="EMBL" id="UXN61529.1"/>
    </source>
</evidence>
<reference evidence="1" key="1">
    <citation type="submission" date="2022-09" db="EMBL/GenBank/DDBJ databases">
        <title>Interaction between co-microsymbionts with complementary sets of symbiotic genes in legume-rhizobium systems.</title>
        <authorList>
            <person name="Safronova V."/>
            <person name="Sazanova A."/>
            <person name="Afonin A."/>
            <person name="Chirak E."/>
        </authorList>
    </citation>
    <scope>NUCLEOTIDE SEQUENCE</scope>
    <source>
        <strain evidence="1">A18/3m</strain>
    </source>
</reference>
<organism evidence="1 2">
    <name type="scientific">Phyllobacterium zundukense</name>
    <dbReference type="NCBI Taxonomy" id="1867719"/>
    <lineage>
        <taxon>Bacteria</taxon>
        <taxon>Pseudomonadati</taxon>
        <taxon>Pseudomonadota</taxon>
        <taxon>Alphaproteobacteria</taxon>
        <taxon>Hyphomicrobiales</taxon>
        <taxon>Phyllobacteriaceae</taxon>
        <taxon>Phyllobacterium</taxon>
    </lineage>
</organism>
<dbReference type="EMBL" id="CP104973">
    <property type="protein sequence ID" value="UXN61529.1"/>
    <property type="molecule type" value="Genomic_DNA"/>
</dbReference>
<protein>
    <submittedName>
        <fullName evidence="1">Uncharacterized protein</fullName>
    </submittedName>
</protein>
<keyword evidence="2" id="KW-1185">Reference proteome</keyword>